<evidence type="ECO:0000256" key="1">
    <source>
        <dbReference type="ARBA" id="ARBA00004496"/>
    </source>
</evidence>
<dbReference type="SMART" id="SM00326">
    <property type="entry name" value="SH3"/>
    <property type="match status" value="1"/>
</dbReference>
<evidence type="ECO:0000256" key="5">
    <source>
        <dbReference type="PROSITE-ProRule" id="PRU00192"/>
    </source>
</evidence>
<feature type="compositionally biased region" description="Polar residues" evidence="6">
    <location>
        <begin position="308"/>
        <end position="317"/>
    </location>
</feature>
<evidence type="ECO:0000256" key="2">
    <source>
        <dbReference type="ARBA" id="ARBA00009866"/>
    </source>
</evidence>
<dbReference type="SUPFAM" id="SSF50044">
    <property type="entry name" value="SH3-domain"/>
    <property type="match status" value="1"/>
</dbReference>
<feature type="compositionally biased region" description="Basic and acidic residues" evidence="6">
    <location>
        <begin position="129"/>
        <end position="139"/>
    </location>
</feature>
<evidence type="ECO:0000313" key="10">
    <source>
        <dbReference type="Proteomes" id="UP001217089"/>
    </source>
</evidence>
<evidence type="ECO:0000256" key="6">
    <source>
        <dbReference type="SAM" id="MobiDB-lite"/>
    </source>
</evidence>
<sequence>MFYGIAYIMLKIQRPLCPDLTFRLTHDISPDSLPDDEDDIDSELLKEQFILNCLSQAKQRQDSFSDRVKEKQIHEIERISEKLSPFEIKQKTLEQLNNVINVQYHGKTDSGSRNIDLNIYNNVNTESKYSQEEKPDDQSHFTFPAQNRSTSPICSSNSDSKPNETKTPRRPRKLPEIPKKHALSRSSSNTNIVNEKCLAEELQEALTQDVPVVEDDDDNVFLPNTPCQAQKGKSNKVYPKFSGRFLEELKNLQFNAVSKNTRPYLNSDNIYLEEDSTNDKQHLAIPTMSGNGRRDSNSDGEGSRRKSSSSFPATNFQDLEVTHRGMHRFIPRHKDEIAIEIGDPVHVFKLADDLWCEGVNLRTGKQGVFPSMYATDLDFLEEDTETDQDGCSKFNLRFLGSVEVNYHKGDDVLVQAINKVALTRRSAKCSTAPPICNVEISQYGIRMLDKSKVGHESDAFTHFFALKNISFCGYHPRNERYFAFITKHPKEYRFACHVFLGERSTRTVSEALGNAFKRFYQEYMAFTHQTEDIYIE</sequence>
<dbReference type="Pfam" id="PF00018">
    <property type="entry name" value="SH3_1"/>
    <property type="match status" value="1"/>
</dbReference>
<dbReference type="SUPFAM" id="SSF50729">
    <property type="entry name" value="PH domain-like"/>
    <property type="match status" value="1"/>
</dbReference>
<dbReference type="InterPro" id="IPR047178">
    <property type="entry name" value="JIP1_scaffold"/>
</dbReference>
<dbReference type="Gene3D" id="2.30.30.40">
    <property type="entry name" value="SH3 Domains"/>
    <property type="match status" value="1"/>
</dbReference>
<comment type="caution">
    <text evidence="9">The sequence shown here is derived from an EMBL/GenBank/DDBJ whole genome shotgun (WGS) entry which is preliminary data.</text>
</comment>
<feature type="region of interest" description="Disordered" evidence="6">
    <location>
        <begin position="127"/>
        <end position="189"/>
    </location>
</feature>
<dbReference type="InterPro" id="IPR036028">
    <property type="entry name" value="SH3-like_dom_sf"/>
</dbReference>
<feature type="domain" description="SH3" evidence="8">
    <location>
        <begin position="318"/>
        <end position="379"/>
    </location>
</feature>
<dbReference type="InterPro" id="IPR006020">
    <property type="entry name" value="PTB/PI_dom"/>
</dbReference>
<evidence type="ECO:0000313" key="9">
    <source>
        <dbReference type="EMBL" id="KAJ8315687.1"/>
    </source>
</evidence>
<feature type="domain" description="PID" evidence="7">
    <location>
        <begin position="393"/>
        <end position="524"/>
    </location>
</feature>
<feature type="compositionally biased region" description="Basic and acidic residues" evidence="6">
    <location>
        <begin position="161"/>
        <end position="179"/>
    </location>
</feature>
<evidence type="ECO:0008006" key="11">
    <source>
        <dbReference type="Google" id="ProtNLM"/>
    </source>
</evidence>
<gene>
    <name evidence="9" type="ORF">KUTeg_007837</name>
</gene>
<dbReference type="InterPro" id="IPR001452">
    <property type="entry name" value="SH3_domain"/>
</dbReference>
<dbReference type="CDD" id="cd01212">
    <property type="entry name" value="PTB_JIP"/>
    <property type="match status" value="1"/>
</dbReference>
<evidence type="ECO:0000259" key="8">
    <source>
        <dbReference type="PROSITE" id="PS50002"/>
    </source>
</evidence>
<evidence type="ECO:0000256" key="4">
    <source>
        <dbReference type="ARBA" id="ARBA00022490"/>
    </source>
</evidence>
<name>A0ABQ9FID7_TEGGR</name>
<evidence type="ECO:0000256" key="3">
    <source>
        <dbReference type="ARBA" id="ARBA00022443"/>
    </source>
</evidence>
<dbReference type="CDD" id="cd11801">
    <property type="entry name" value="SH3_JIP1_like"/>
    <property type="match status" value="1"/>
</dbReference>
<organism evidence="9 10">
    <name type="scientific">Tegillarca granosa</name>
    <name type="common">Malaysian cockle</name>
    <name type="synonym">Anadara granosa</name>
    <dbReference type="NCBI Taxonomy" id="220873"/>
    <lineage>
        <taxon>Eukaryota</taxon>
        <taxon>Metazoa</taxon>
        <taxon>Spiralia</taxon>
        <taxon>Lophotrochozoa</taxon>
        <taxon>Mollusca</taxon>
        <taxon>Bivalvia</taxon>
        <taxon>Autobranchia</taxon>
        <taxon>Pteriomorphia</taxon>
        <taxon>Arcoida</taxon>
        <taxon>Arcoidea</taxon>
        <taxon>Arcidae</taxon>
        <taxon>Tegillarca</taxon>
    </lineage>
</organism>
<dbReference type="PANTHER" id="PTHR47437">
    <property type="entry name" value="JNK-INTERACTING PROTEIN 1-LIKE PROTEIN"/>
    <property type="match status" value="1"/>
</dbReference>
<dbReference type="Pfam" id="PF00640">
    <property type="entry name" value="PID"/>
    <property type="match status" value="1"/>
</dbReference>
<reference evidence="9 10" key="1">
    <citation type="submission" date="2022-12" db="EMBL/GenBank/DDBJ databases">
        <title>Chromosome-level genome of Tegillarca granosa.</title>
        <authorList>
            <person name="Kim J."/>
        </authorList>
    </citation>
    <scope>NUCLEOTIDE SEQUENCE [LARGE SCALE GENOMIC DNA]</scope>
    <source>
        <strain evidence="9">Teg-2019</strain>
        <tissue evidence="9">Adductor muscle</tissue>
    </source>
</reference>
<dbReference type="PROSITE" id="PS50002">
    <property type="entry name" value="SH3"/>
    <property type="match status" value="1"/>
</dbReference>
<accession>A0ABQ9FID7</accession>
<evidence type="ECO:0000259" key="7">
    <source>
        <dbReference type="PROSITE" id="PS01179"/>
    </source>
</evidence>
<dbReference type="InterPro" id="IPR011993">
    <property type="entry name" value="PH-like_dom_sf"/>
</dbReference>
<keyword evidence="3 5" id="KW-0728">SH3 domain</keyword>
<feature type="region of interest" description="Disordered" evidence="6">
    <location>
        <begin position="276"/>
        <end position="317"/>
    </location>
</feature>
<comment type="subcellular location">
    <subcellularLocation>
        <location evidence="1">Cytoplasm</location>
    </subcellularLocation>
</comment>
<keyword evidence="10" id="KW-1185">Reference proteome</keyword>
<feature type="compositionally biased region" description="Basic and acidic residues" evidence="6">
    <location>
        <begin position="292"/>
        <end position="304"/>
    </location>
</feature>
<dbReference type="SMART" id="SM00462">
    <property type="entry name" value="PTB"/>
    <property type="match status" value="1"/>
</dbReference>
<protein>
    <recommendedName>
        <fullName evidence="11">JNK-interacting protein 1</fullName>
    </recommendedName>
</protein>
<comment type="similarity">
    <text evidence="2">Belongs to the JIP scaffold family.</text>
</comment>
<dbReference type="PROSITE" id="PS01179">
    <property type="entry name" value="PID"/>
    <property type="match status" value="1"/>
</dbReference>
<proteinExistence type="inferred from homology"/>
<feature type="compositionally biased region" description="Polar residues" evidence="6">
    <location>
        <begin position="140"/>
        <end position="160"/>
    </location>
</feature>
<dbReference type="PANTHER" id="PTHR47437:SF4">
    <property type="entry name" value="JNK-INTERACTING PROTEIN 1-LIKE PROTEIN"/>
    <property type="match status" value="1"/>
</dbReference>
<keyword evidence="4" id="KW-0963">Cytoplasm</keyword>
<dbReference type="Proteomes" id="UP001217089">
    <property type="component" value="Unassembled WGS sequence"/>
</dbReference>
<dbReference type="Gene3D" id="2.30.29.30">
    <property type="entry name" value="Pleckstrin-homology domain (PH domain)/Phosphotyrosine-binding domain (PTB)"/>
    <property type="match status" value="1"/>
</dbReference>
<dbReference type="EMBL" id="JARBDR010000337">
    <property type="protein sequence ID" value="KAJ8315687.1"/>
    <property type="molecule type" value="Genomic_DNA"/>
</dbReference>